<dbReference type="GO" id="GO:0008233">
    <property type="term" value="F:peptidase activity"/>
    <property type="evidence" value="ECO:0007669"/>
    <property type="project" value="UniProtKB-KW"/>
</dbReference>
<reference evidence="2 3" key="1">
    <citation type="submission" date="2016-11" db="EMBL/GenBank/DDBJ databases">
        <authorList>
            <person name="Jaros S."/>
            <person name="Januszkiewicz K."/>
            <person name="Wedrychowicz H."/>
        </authorList>
    </citation>
    <scope>NUCLEOTIDE SEQUENCE [LARGE SCALE GENOMIC DNA]</scope>
    <source>
        <strain evidence="2 3">DSM 12906</strain>
    </source>
</reference>
<dbReference type="Gene3D" id="3.10.620.30">
    <property type="match status" value="1"/>
</dbReference>
<accession>A0A1M6AZ68</accession>
<evidence type="ECO:0000313" key="3">
    <source>
        <dbReference type="Proteomes" id="UP000184512"/>
    </source>
</evidence>
<dbReference type="SMART" id="SM00460">
    <property type="entry name" value="TGc"/>
    <property type="match status" value="1"/>
</dbReference>
<feature type="domain" description="Transglutaminase-like" evidence="1">
    <location>
        <begin position="186"/>
        <end position="256"/>
    </location>
</feature>
<dbReference type="STRING" id="1123357.SAMN02745244_00327"/>
<name>A0A1M6AZ68_9ACTN</name>
<dbReference type="InterPro" id="IPR038765">
    <property type="entry name" value="Papain-like_cys_pep_sf"/>
</dbReference>
<dbReference type="Pfam" id="PF08379">
    <property type="entry name" value="Bact_transglu_N"/>
    <property type="match status" value="1"/>
</dbReference>
<proteinExistence type="predicted"/>
<dbReference type="RefSeq" id="WP_073185815.1">
    <property type="nucleotide sequence ID" value="NZ_FQZG01000005.1"/>
</dbReference>
<dbReference type="Proteomes" id="UP000184512">
    <property type="component" value="Unassembled WGS sequence"/>
</dbReference>
<dbReference type="EMBL" id="FQZG01000005">
    <property type="protein sequence ID" value="SHI41608.1"/>
    <property type="molecule type" value="Genomic_DNA"/>
</dbReference>
<sequence>MRQRQENLTARRYFVRHKTEYTYPSAVTRSHQRGVLAPRDTGSQRVVAHAVAIEPAPLLLTRHIDIFGNHSQYFEIHFPHTRFSVVKESVIDVEWPPVDVESLDRWSLSSAQRVIADNPALRMERAVFGLPSHHVVPTAEVMDYADTIIAAELGFGQALGELTRGIWRDFDYRPGVTSTRTTVDEVLALRAGVCQDFAHVGIAVLRGLGIPARYVSGYLETVAPAGREKLEGSDASHAWISVLAPNGAWIDIDPTNGQFADSRYLVTAWGRDFADVSPLRGLVETEAPTSELSVGVDVIPMEGESLPEASRLRLQWADPLT</sequence>
<dbReference type="OrthoDB" id="9804023at2"/>
<dbReference type="PANTHER" id="PTHR33490">
    <property type="entry name" value="BLR5614 PROTEIN-RELATED"/>
    <property type="match status" value="1"/>
</dbReference>
<dbReference type="AlphaFoldDB" id="A0A1M6AZ68"/>
<gene>
    <name evidence="2" type="ORF">SAMN02745244_00327</name>
</gene>
<keyword evidence="2" id="KW-0378">Hydrolase</keyword>
<keyword evidence="3" id="KW-1185">Reference proteome</keyword>
<dbReference type="SUPFAM" id="SSF54001">
    <property type="entry name" value="Cysteine proteinases"/>
    <property type="match status" value="1"/>
</dbReference>
<organism evidence="2 3">
    <name type="scientific">Tessaracoccus bendigoensis DSM 12906</name>
    <dbReference type="NCBI Taxonomy" id="1123357"/>
    <lineage>
        <taxon>Bacteria</taxon>
        <taxon>Bacillati</taxon>
        <taxon>Actinomycetota</taxon>
        <taxon>Actinomycetes</taxon>
        <taxon>Propionibacteriales</taxon>
        <taxon>Propionibacteriaceae</taxon>
        <taxon>Tessaracoccus</taxon>
    </lineage>
</organism>
<evidence type="ECO:0000259" key="1">
    <source>
        <dbReference type="SMART" id="SM00460"/>
    </source>
</evidence>
<dbReference type="PANTHER" id="PTHR33490:SF7">
    <property type="entry name" value="BLR2979 PROTEIN"/>
    <property type="match status" value="1"/>
</dbReference>
<dbReference type="InterPro" id="IPR013589">
    <property type="entry name" value="Bac_transglu_N"/>
</dbReference>
<keyword evidence="2" id="KW-0645">Protease</keyword>
<protein>
    <submittedName>
        <fullName evidence="2">Transglutaminase-like enzyme, putative cysteine protease</fullName>
    </submittedName>
</protein>
<dbReference type="Pfam" id="PF01841">
    <property type="entry name" value="Transglut_core"/>
    <property type="match status" value="1"/>
</dbReference>
<evidence type="ECO:0000313" key="2">
    <source>
        <dbReference type="EMBL" id="SHI41608.1"/>
    </source>
</evidence>
<dbReference type="GO" id="GO:0006508">
    <property type="term" value="P:proteolysis"/>
    <property type="evidence" value="ECO:0007669"/>
    <property type="project" value="UniProtKB-KW"/>
</dbReference>
<dbReference type="InterPro" id="IPR002931">
    <property type="entry name" value="Transglutaminase-like"/>
</dbReference>